<feature type="compositionally biased region" description="Basic and acidic residues" evidence="6">
    <location>
        <begin position="254"/>
        <end position="264"/>
    </location>
</feature>
<evidence type="ECO:0000256" key="2">
    <source>
        <dbReference type="ARBA" id="ARBA00022723"/>
    </source>
</evidence>
<evidence type="ECO:0000259" key="8">
    <source>
        <dbReference type="SMART" id="SM00702"/>
    </source>
</evidence>
<name>A0A507QUD4_MONPU</name>
<dbReference type="SMART" id="SM00702">
    <property type="entry name" value="P4Hc"/>
    <property type="match status" value="1"/>
</dbReference>
<dbReference type="EMBL" id="VIFY01000078">
    <property type="protein sequence ID" value="TQB71636.1"/>
    <property type="molecule type" value="Genomic_DNA"/>
</dbReference>
<keyword evidence="2" id="KW-0479">Metal-binding</keyword>
<dbReference type="PANTHER" id="PTHR10869">
    <property type="entry name" value="PROLYL 4-HYDROXYLASE ALPHA SUBUNIT"/>
    <property type="match status" value="1"/>
</dbReference>
<keyword evidence="7" id="KW-1133">Transmembrane helix</keyword>
<organism evidence="9 10">
    <name type="scientific">Monascus purpureus</name>
    <name type="common">Red mold</name>
    <name type="synonym">Monascus anka</name>
    <dbReference type="NCBI Taxonomy" id="5098"/>
    <lineage>
        <taxon>Eukaryota</taxon>
        <taxon>Fungi</taxon>
        <taxon>Dikarya</taxon>
        <taxon>Ascomycota</taxon>
        <taxon>Pezizomycotina</taxon>
        <taxon>Eurotiomycetes</taxon>
        <taxon>Eurotiomycetidae</taxon>
        <taxon>Eurotiales</taxon>
        <taxon>Aspergillaceae</taxon>
        <taxon>Monascus</taxon>
    </lineage>
</organism>
<dbReference type="Proteomes" id="UP000319663">
    <property type="component" value="Unassembled WGS sequence"/>
</dbReference>
<comment type="caution">
    <text evidence="9">The sequence shown here is derived from an EMBL/GenBank/DDBJ whole genome shotgun (WGS) entry which is preliminary data.</text>
</comment>
<evidence type="ECO:0000313" key="10">
    <source>
        <dbReference type="Proteomes" id="UP000319663"/>
    </source>
</evidence>
<gene>
    <name evidence="9" type="ORF">MPDQ_007412</name>
</gene>
<dbReference type="GO" id="GO:0005506">
    <property type="term" value="F:iron ion binding"/>
    <property type="evidence" value="ECO:0007669"/>
    <property type="project" value="InterPro"/>
</dbReference>
<feature type="transmembrane region" description="Helical" evidence="7">
    <location>
        <begin position="12"/>
        <end position="31"/>
    </location>
</feature>
<evidence type="ECO:0000256" key="7">
    <source>
        <dbReference type="SAM" id="Phobius"/>
    </source>
</evidence>
<dbReference type="FunFam" id="2.60.120.620:FF:000027">
    <property type="entry name" value="Oxidoreductase, 2OG-Fe(II) oxygenase family family"/>
    <property type="match status" value="1"/>
</dbReference>
<keyword evidence="5" id="KW-0408">Iron</keyword>
<dbReference type="InterPro" id="IPR006620">
    <property type="entry name" value="Pro_4_hyd_alph"/>
</dbReference>
<dbReference type="GO" id="GO:0004656">
    <property type="term" value="F:procollagen-proline 4-dioxygenase activity"/>
    <property type="evidence" value="ECO:0007669"/>
    <property type="project" value="TreeGrafter"/>
</dbReference>
<sequence length="330" mass="37891">MPLPSLPKPSTIFSWIIYFIPIYIFVLAPLVSQFFPPAENGAVGDEHSEYDADGDLSATSALNDSLLSLEDGVPFDCPQQDDYRVHLLRRDPLVIYIEGFLKDWEVDHLVDVSMDQYTPSVIYSGHTERFDPTVRLSDRALLQRDNVVRCIEDRARSFQGWKPHLYIERMWTQRYNTSGHYQYHYDWSGSSALGGDRISTFMVYLGDNCTGGGTNFPRMSMPRGQDKWCRFVECDEDAGDVKDAEGIENNGKGKGKDHNDERQRRQTPHQPRKGITFKPIKGNAIFWENLRADGTGYPETWHAAFPVTSGTKIGLNIWSWYQPPRWRKGR</sequence>
<comment type="cofactor">
    <cofactor evidence="1">
        <name>L-ascorbate</name>
        <dbReference type="ChEBI" id="CHEBI:38290"/>
    </cofactor>
</comment>
<evidence type="ECO:0000256" key="3">
    <source>
        <dbReference type="ARBA" id="ARBA00022964"/>
    </source>
</evidence>
<reference evidence="9 10" key="1">
    <citation type="submission" date="2019-06" db="EMBL/GenBank/DDBJ databases">
        <title>Wine fermentation using esterase from Monascus purpureus.</title>
        <authorList>
            <person name="Geng C."/>
            <person name="Zhang Y."/>
        </authorList>
    </citation>
    <scope>NUCLEOTIDE SEQUENCE [LARGE SCALE GENOMIC DNA]</scope>
    <source>
        <strain evidence="9">HQ1</strain>
    </source>
</reference>
<keyword evidence="7" id="KW-0472">Membrane</keyword>
<accession>A0A507QUD4</accession>
<evidence type="ECO:0000256" key="6">
    <source>
        <dbReference type="SAM" id="MobiDB-lite"/>
    </source>
</evidence>
<keyword evidence="4" id="KW-0560">Oxidoreductase</keyword>
<protein>
    <recommendedName>
        <fullName evidence="8">Prolyl 4-hydroxylase alpha subunit domain-containing protein</fullName>
    </recommendedName>
</protein>
<dbReference type="Pfam" id="PF13640">
    <property type="entry name" value="2OG-FeII_Oxy_3"/>
    <property type="match status" value="1"/>
</dbReference>
<dbReference type="PANTHER" id="PTHR10869:SF246">
    <property type="entry name" value="TRANSMEMBRANE PROLYL 4-HYDROXYLASE"/>
    <property type="match status" value="1"/>
</dbReference>
<feature type="region of interest" description="Disordered" evidence="6">
    <location>
        <begin position="241"/>
        <end position="275"/>
    </location>
</feature>
<evidence type="ECO:0000313" key="9">
    <source>
        <dbReference type="EMBL" id="TQB71636.1"/>
    </source>
</evidence>
<dbReference type="OrthoDB" id="420380at2759"/>
<proteinExistence type="predicted"/>
<keyword evidence="3" id="KW-0223">Dioxygenase</keyword>
<evidence type="ECO:0000256" key="1">
    <source>
        <dbReference type="ARBA" id="ARBA00001961"/>
    </source>
</evidence>
<evidence type="ECO:0000256" key="5">
    <source>
        <dbReference type="ARBA" id="ARBA00023004"/>
    </source>
</evidence>
<dbReference type="AlphaFoldDB" id="A0A507QUD4"/>
<dbReference type="GO" id="GO:0031418">
    <property type="term" value="F:L-ascorbic acid binding"/>
    <property type="evidence" value="ECO:0007669"/>
    <property type="project" value="InterPro"/>
</dbReference>
<dbReference type="Gene3D" id="2.60.120.620">
    <property type="entry name" value="q2cbj1_9rhob like domain"/>
    <property type="match status" value="1"/>
</dbReference>
<dbReference type="InterPro" id="IPR045054">
    <property type="entry name" value="P4HA-like"/>
</dbReference>
<feature type="domain" description="Prolyl 4-hydroxylase alpha subunit" evidence="8">
    <location>
        <begin position="92"/>
        <end position="320"/>
    </location>
</feature>
<dbReference type="STRING" id="5098.A0A507QUD4"/>
<dbReference type="InterPro" id="IPR044862">
    <property type="entry name" value="Pro_4_hyd_alph_FE2OG_OXY"/>
</dbReference>
<keyword evidence="7" id="KW-0812">Transmembrane</keyword>
<dbReference type="GO" id="GO:0005783">
    <property type="term" value="C:endoplasmic reticulum"/>
    <property type="evidence" value="ECO:0007669"/>
    <property type="project" value="TreeGrafter"/>
</dbReference>
<evidence type="ECO:0000256" key="4">
    <source>
        <dbReference type="ARBA" id="ARBA00023002"/>
    </source>
</evidence>
<keyword evidence="10" id="KW-1185">Reference proteome</keyword>